<reference evidence="3 4" key="1">
    <citation type="submission" date="2022-03" db="EMBL/GenBank/DDBJ databases">
        <authorList>
            <person name="Macdonald S."/>
            <person name="Ahmed S."/>
            <person name="Newling K."/>
        </authorList>
    </citation>
    <scope>NUCLEOTIDE SEQUENCE [LARGE SCALE GENOMIC DNA]</scope>
</reference>
<dbReference type="Pfam" id="PF19274">
    <property type="entry name" value="PI4K_N"/>
    <property type="match status" value="1"/>
</dbReference>
<dbReference type="Proteomes" id="UP001642260">
    <property type="component" value="Unassembled WGS sequence"/>
</dbReference>
<dbReference type="InterPro" id="IPR045495">
    <property type="entry name" value="PI4K_N"/>
</dbReference>
<evidence type="ECO:0000313" key="3">
    <source>
        <dbReference type="EMBL" id="CAH8357881.1"/>
    </source>
</evidence>
<evidence type="ECO:0000313" key="4">
    <source>
        <dbReference type="Proteomes" id="UP001642260"/>
    </source>
</evidence>
<comment type="caution">
    <text evidence="3">The sequence shown here is derived from an EMBL/GenBank/DDBJ whole genome shotgun (WGS) entry which is preliminary data.</text>
</comment>
<evidence type="ECO:0000259" key="2">
    <source>
        <dbReference type="Pfam" id="PF19274"/>
    </source>
</evidence>
<comment type="similarity">
    <text evidence="1">Belongs to the PI3/PI4-kinase family. Type III PI4K subfamily.</text>
</comment>
<evidence type="ECO:0000256" key="1">
    <source>
        <dbReference type="ARBA" id="ARBA00006209"/>
    </source>
</evidence>
<dbReference type="EMBL" id="CAKOAT010238487">
    <property type="protein sequence ID" value="CAH8357881.1"/>
    <property type="molecule type" value="Genomic_DNA"/>
</dbReference>
<accession>A0ABC8KGM7</accession>
<name>A0ABC8KGM7_ERUVS</name>
<feature type="domain" description="PI4-kinase N-terminal" evidence="2">
    <location>
        <begin position="62"/>
        <end position="99"/>
    </location>
</feature>
<organism evidence="3 4">
    <name type="scientific">Eruca vesicaria subsp. sativa</name>
    <name type="common">Garden rocket</name>
    <name type="synonym">Eruca sativa</name>
    <dbReference type="NCBI Taxonomy" id="29727"/>
    <lineage>
        <taxon>Eukaryota</taxon>
        <taxon>Viridiplantae</taxon>
        <taxon>Streptophyta</taxon>
        <taxon>Embryophyta</taxon>
        <taxon>Tracheophyta</taxon>
        <taxon>Spermatophyta</taxon>
        <taxon>Magnoliopsida</taxon>
        <taxon>eudicotyledons</taxon>
        <taxon>Gunneridae</taxon>
        <taxon>Pentapetalae</taxon>
        <taxon>rosids</taxon>
        <taxon>malvids</taxon>
        <taxon>Brassicales</taxon>
        <taxon>Brassicaceae</taxon>
        <taxon>Brassiceae</taxon>
        <taxon>Eruca</taxon>
    </lineage>
</organism>
<protein>
    <recommendedName>
        <fullName evidence="2">PI4-kinase N-terminal domain-containing protein</fullName>
    </recommendedName>
</protein>
<sequence>MRKIEESDHLRLQGRLWFQVMTCYSSVYNASCSGRSLSLFRQKIASFEDESIESLEKQDIIFKLISHVLGKVNVESKLHDQMSSIARRKLQSMSAFLKKLA</sequence>
<proteinExistence type="inferred from homology"/>
<gene>
    <name evidence="3" type="ORF">ERUC_LOCUS23637</name>
</gene>
<dbReference type="AlphaFoldDB" id="A0ABC8KGM7"/>
<keyword evidence="4" id="KW-1185">Reference proteome</keyword>